<dbReference type="InterPro" id="IPR010281">
    <property type="entry name" value="DUF885"/>
</dbReference>
<dbReference type="Proteomes" id="UP000294599">
    <property type="component" value="Unassembled WGS sequence"/>
</dbReference>
<proteinExistence type="predicted"/>
<name>A0A4R3LH20_9GAMM</name>
<keyword evidence="2" id="KW-1185">Reference proteome</keyword>
<reference evidence="1 2" key="1">
    <citation type="submission" date="2019-03" db="EMBL/GenBank/DDBJ databases">
        <title>Genomic Encyclopedia of Type Strains, Phase IV (KMG-IV): sequencing the most valuable type-strain genomes for metagenomic binning, comparative biology and taxonomic classification.</title>
        <authorList>
            <person name="Goeker M."/>
        </authorList>
    </citation>
    <scope>NUCLEOTIDE SEQUENCE [LARGE SCALE GENOMIC DNA]</scope>
    <source>
        <strain evidence="1 2">DSM 21944</strain>
    </source>
</reference>
<dbReference type="AlphaFoldDB" id="A0A4R3LH20"/>
<evidence type="ECO:0000313" key="1">
    <source>
        <dbReference type="EMBL" id="TCS98870.1"/>
    </source>
</evidence>
<dbReference type="EMBL" id="SMAF01000007">
    <property type="protein sequence ID" value="TCS98870.1"/>
    <property type="molecule type" value="Genomic_DNA"/>
</dbReference>
<gene>
    <name evidence="1" type="ORF">EDC25_10767</name>
</gene>
<evidence type="ECO:0000313" key="2">
    <source>
        <dbReference type="Proteomes" id="UP000294599"/>
    </source>
</evidence>
<protein>
    <submittedName>
        <fullName evidence="1">Uncharacterized protein DUF885</fullName>
    </submittedName>
</protein>
<accession>A0A4R3LH20</accession>
<organism evidence="1 2">
    <name type="scientific">Pseudofulvimonas gallinarii</name>
    <dbReference type="NCBI Taxonomy" id="634155"/>
    <lineage>
        <taxon>Bacteria</taxon>
        <taxon>Pseudomonadati</taxon>
        <taxon>Pseudomonadota</taxon>
        <taxon>Gammaproteobacteria</taxon>
        <taxon>Lysobacterales</taxon>
        <taxon>Rhodanobacteraceae</taxon>
        <taxon>Pseudofulvimonas</taxon>
    </lineage>
</organism>
<comment type="caution">
    <text evidence="1">The sequence shown here is derived from an EMBL/GenBank/DDBJ whole genome shotgun (WGS) entry which is preliminary data.</text>
</comment>
<dbReference type="Pfam" id="PF05960">
    <property type="entry name" value="DUF885"/>
    <property type="match status" value="1"/>
</dbReference>
<sequence length="86" mass="9434">MHAKGWTRDRALAFMRDNTALSEHEITTEIDRYISPAAVVPMCRWLSSRRLASWSGTCSRLSAEKLAFNCRMASGASTGPSRGSGV</sequence>